<dbReference type="Proteomes" id="UP000749559">
    <property type="component" value="Unassembled WGS sequence"/>
</dbReference>
<dbReference type="GO" id="GO:0036064">
    <property type="term" value="C:ciliary basal body"/>
    <property type="evidence" value="ECO:0007669"/>
    <property type="project" value="TreeGrafter"/>
</dbReference>
<dbReference type="AlphaFoldDB" id="A0A8S4NKM6"/>
<sequence length="427" mass="49461">MYSMPVSGGISNGYHGFGGTTNEHQKPEQGFAFKRRFERVDWRKIASIDVDRISRNLDFHVLQENILNITFCNIEAELDMGSVDPNFVKLFKLAQLTIEYLLHSQEFLSTNTAQVEDKLKQSQHENEETINQLEKVKQDLADMKKENHKRKKMLSAQQQMMQSGVNSYHKCAFCAKAFINPSFLTAHVTRRHNASMATSPGNMQLDSTNQQSGMPDSTNQQSAMLNTGVRNTLQEIQDQLKQTQAQLEQEKNTINALKNKEGEKDNNRDSEIRNEMEKWRIKQTEQHKLEMDSIRDMFMKELKEVNEKYSASERAVYQHHKKYGKPSNLGELKDDIELDKDLILQQREEVAKLKEQLSDQLNNVEDAMYQKFEDERKALAKKQKEQDKKHKQELAELKGALLDAQSALEEQKDSNKGEYDKRVSKVL</sequence>
<keyword evidence="5" id="KW-0206">Cytoskeleton</keyword>
<evidence type="ECO:0000256" key="1">
    <source>
        <dbReference type="ARBA" id="ARBA00004114"/>
    </source>
</evidence>
<dbReference type="PROSITE" id="PS50157">
    <property type="entry name" value="ZINC_FINGER_C2H2_2"/>
    <property type="match status" value="1"/>
</dbReference>
<dbReference type="GO" id="GO:0005737">
    <property type="term" value="C:cytoplasm"/>
    <property type="evidence" value="ECO:0007669"/>
    <property type="project" value="TreeGrafter"/>
</dbReference>
<evidence type="ECO:0000256" key="8">
    <source>
        <dbReference type="SAM" id="Coils"/>
    </source>
</evidence>
<dbReference type="InterPro" id="IPR051241">
    <property type="entry name" value="DZIP_RILPL"/>
</dbReference>
<dbReference type="PROSITE" id="PS00028">
    <property type="entry name" value="ZINC_FINGER_C2H2_1"/>
    <property type="match status" value="1"/>
</dbReference>
<keyword evidence="4 8" id="KW-0175">Coiled coil</keyword>
<evidence type="ECO:0000256" key="3">
    <source>
        <dbReference type="ARBA" id="ARBA00009131"/>
    </source>
</evidence>
<dbReference type="PANTHER" id="PTHR21502:SF3">
    <property type="entry name" value="CILIUM ASSEMBLY PROTEIN DZIP1L"/>
    <property type="match status" value="1"/>
</dbReference>
<comment type="similarity">
    <text evidence="3">Belongs to the DZIP C2H2-type zinc-finger protein family.</text>
</comment>
<evidence type="ECO:0000256" key="7">
    <source>
        <dbReference type="PROSITE-ProRule" id="PRU00042"/>
    </source>
</evidence>
<evidence type="ECO:0000313" key="11">
    <source>
        <dbReference type="EMBL" id="CAH1782194.1"/>
    </source>
</evidence>
<organism evidence="11 12">
    <name type="scientific">Owenia fusiformis</name>
    <name type="common">Polychaete worm</name>
    <dbReference type="NCBI Taxonomy" id="6347"/>
    <lineage>
        <taxon>Eukaryota</taxon>
        <taxon>Metazoa</taxon>
        <taxon>Spiralia</taxon>
        <taxon>Lophotrochozoa</taxon>
        <taxon>Annelida</taxon>
        <taxon>Polychaeta</taxon>
        <taxon>Sedentaria</taxon>
        <taxon>Canalipalpata</taxon>
        <taxon>Sabellida</taxon>
        <taxon>Oweniida</taxon>
        <taxon>Oweniidae</taxon>
        <taxon>Owenia</taxon>
    </lineage>
</organism>
<keyword evidence="12" id="KW-1185">Reference proteome</keyword>
<evidence type="ECO:0000256" key="2">
    <source>
        <dbReference type="ARBA" id="ARBA00004120"/>
    </source>
</evidence>
<keyword evidence="7" id="KW-0863">Zinc-finger</keyword>
<name>A0A8S4NKM6_OWEFU</name>
<evidence type="ECO:0000256" key="9">
    <source>
        <dbReference type="SAM" id="MobiDB-lite"/>
    </source>
</evidence>
<evidence type="ECO:0000313" key="12">
    <source>
        <dbReference type="Proteomes" id="UP000749559"/>
    </source>
</evidence>
<feature type="region of interest" description="Disordered" evidence="9">
    <location>
        <begin position="196"/>
        <end position="219"/>
    </location>
</feature>
<protein>
    <recommendedName>
        <fullName evidence="10">C2H2-type domain-containing protein</fullName>
    </recommendedName>
</protein>
<comment type="subcellular location">
    <subcellularLocation>
        <location evidence="2">Cytoplasm</location>
        <location evidence="2">Cytoskeleton</location>
        <location evidence="2">Cilium basal body</location>
    </subcellularLocation>
    <subcellularLocation>
        <location evidence="1">Cytoplasm</location>
        <location evidence="1">Cytoskeleton</location>
        <location evidence="1">Microtubule organizing center</location>
        <location evidence="1">Centrosome</location>
        <location evidence="1">Centriole</location>
    </subcellularLocation>
</comment>
<dbReference type="OrthoDB" id="515971at2759"/>
<dbReference type="InterPro" id="IPR013087">
    <property type="entry name" value="Znf_C2H2_type"/>
</dbReference>
<feature type="coiled-coil region" evidence="8">
    <location>
        <begin position="112"/>
        <end position="153"/>
    </location>
</feature>
<keyword evidence="6" id="KW-0966">Cell projection</keyword>
<dbReference type="GO" id="GO:0008270">
    <property type="term" value="F:zinc ion binding"/>
    <property type="evidence" value="ECO:0007669"/>
    <property type="project" value="UniProtKB-KW"/>
</dbReference>
<proteinExistence type="inferred from homology"/>
<feature type="coiled-coil region" evidence="8">
    <location>
        <begin position="226"/>
        <end position="267"/>
    </location>
</feature>
<keyword evidence="7" id="KW-0479">Metal-binding</keyword>
<dbReference type="GO" id="GO:0005814">
    <property type="term" value="C:centriole"/>
    <property type="evidence" value="ECO:0007669"/>
    <property type="project" value="UniProtKB-SubCell"/>
</dbReference>
<feature type="region of interest" description="Disordered" evidence="9">
    <location>
        <begin position="406"/>
        <end position="427"/>
    </location>
</feature>
<dbReference type="InterPro" id="IPR032714">
    <property type="entry name" value="DZIP1_N"/>
</dbReference>
<dbReference type="Pfam" id="PF13815">
    <property type="entry name" value="Dzip-like_N"/>
    <property type="match status" value="1"/>
</dbReference>
<dbReference type="GO" id="GO:0060271">
    <property type="term" value="P:cilium assembly"/>
    <property type="evidence" value="ECO:0007669"/>
    <property type="project" value="TreeGrafter"/>
</dbReference>
<reference evidence="11" key="1">
    <citation type="submission" date="2022-03" db="EMBL/GenBank/DDBJ databases">
        <authorList>
            <person name="Martin C."/>
        </authorList>
    </citation>
    <scope>NUCLEOTIDE SEQUENCE</scope>
</reference>
<dbReference type="PANTHER" id="PTHR21502">
    <property type="entry name" value="ZINC FINGER PROTEIN DZIP1"/>
    <property type="match status" value="1"/>
</dbReference>
<feature type="compositionally biased region" description="Basic and acidic residues" evidence="9">
    <location>
        <begin position="409"/>
        <end position="427"/>
    </location>
</feature>
<dbReference type="EMBL" id="CAIIXF020000004">
    <property type="protein sequence ID" value="CAH1782194.1"/>
    <property type="molecule type" value="Genomic_DNA"/>
</dbReference>
<evidence type="ECO:0000256" key="4">
    <source>
        <dbReference type="ARBA" id="ARBA00023054"/>
    </source>
</evidence>
<gene>
    <name evidence="11" type="ORF">OFUS_LOCUS8668</name>
</gene>
<accession>A0A8S4NKM6</accession>
<comment type="caution">
    <text evidence="11">The sequence shown here is derived from an EMBL/GenBank/DDBJ whole genome shotgun (WGS) entry which is preliminary data.</text>
</comment>
<keyword evidence="7" id="KW-0862">Zinc</keyword>
<keyword evidence="5" id="KW-0963">Cytoplasm</keyword>
<feature type="domain" description="C2H2-type" evidence="10">
    <location>
        <begin position="169"/>
        <end position="197"/>
    </location>
</feature>
<evidence type="ECO:0000259" key="10">
    <source>
        <dbReference type="PROSITE" id="PS50157"/>
    </source>
</evidence>
<evidence type="ECO:0000256" key="6">
    <source>
        <dbReference type="ARBA" id="ARBA00023273"/>
    </source>
</evidence>
<evidence type="ECO:0000256" key="5">
    <source>
        <dbReference type="ARBA" id="ARBA00023212"/>
    </source>
</evidence>